<keyword evidence="2" id="KW-1185">Reference proteome</keyword>
<reference evidence="1 2" key="1">
    <citation type="submission" date="2021-03" db="EMBL/GenBank/DDBJ databases">
        <title>Sequencing the genomes of 1000 actinobacteria strains.</title>
        <authorList>
            <person name="Klenk H.-P."/>
        </authorList>
    </citation>
    <scope>NUCLEOTIDE SEQUENCE [LARGE SCALE GENOMIC DNA]</scope>
    <source>
        <strain evidence="1 2">DSM 45516</strain>
    </source>
</reference>
<dbReference type="Proteomes" id="UP001519325">
    <property type="component" value="Unassembled WGS sequence"/>
</dbReference>
<dbReference type="EMBL" id="JAGGMR010000001">
    <property type="protein sequence ID" value="MBP2191695.1"/>
    <property type="molecule type" value="Genomic_DNA"/>
</dbReference>
<name>A0ABS4QJ50_9NOCA</name>
<evidence type="ECO:0000313" key="1">
    <source>
        <dbReference type="EMBL" id="MBP2191695.1"/>
    </source>
</evidence>
<dbReference type="RefSeq" id="WP_209893697.1">
    <property type="nucleotide sequence ID" value="NZ_JAGGMR010000001.1"/>
</dbReference>
<protein>
    <submittedName>
        <fullName evidence="1">Uncharacterized protein</fullName>
    </submittedName>
</protein>
<comment type="caution">
    <text evidence="1">The sequence shown here is derived from an EMBL/GenBank/DDBJ whole genome shotgun (WGS) entry which is preliminary data.</text>
</comment>
<gene>
    <name evidence="1" type="ORF">BJ987_004596</name>
</gene>
<proteinExistence type="predicted"/>
<organism evidence="1 2">
    <name type="scientific">Nocardia goodfellowii</name>
    <dbReference type="NCBI Taxonomy" id="882446"/>
    <lineage>
        <taxon>Bacteria</taxon>
        <taxon>Bacillati</taxon>
        <taxon>Actinomycetota</taxon>
        <taxon>Actinomycetes</taxon>
        <taxon>Mycobacteriales</taxon>
        <taxon>Nocardiaceae</taxon>
        <taxon>Nocardia</taxon>
    </lineage>
</organism>
<sequence length="407" mass="43584">MTDLVTKAQVVLLARTLHVPAERLAHLEHLGAEALHEVQQRMAAVIFAQHATTFERISKLVPVIPLSISIPLVQRLVPPMMTGRAAGAVGVKYPKKAADAVWMLEPGYAADCAPYLDPHTVGQLADVAPPEPIVRITNEVLRRGDYVTAGPFLAYATPALIRAIEAGVADDEGLIRSAAYAYSGENLSGIMRQLLHGRSHRIPQMVATVLDGAPELKLAALSVFARCDSDVVGAVGELMFEFGSAAAITELIGIAIEAQAVPELLRFVGKLRPSALDSLAANPIVGDLPRMSALVAALEGADEPALWRGLLCWIERTDFEAQHRIARVITELSDPTLLAVPGAATDARIWPALLRLLAEADADTQAQLGEVWALLTPSVRADLQRRVTDLGLAGRLATFTVTLDIYA</sequence>
<evidence type="ECO:0000313" key="2">
    <source>
        <dbReference type="Proteomes" id="UP001519325"/>
    </source>
</evidence>
<accession>A0ABS4QJ50</accession>